<proteinExistence type="predicted"/>
<reference evidence="2 3" key="1">
    <citation type="journal article" date="2016" name="Front. Microbiol.">
        <title>Genomic Resource of Rice Seed Associated Bacteria.</title>
        <authorList>
            <person name="Midha S."/>
            <person name="Bansal K."/>
            <person name="Sharma S."/>
            <person name="Kumar N."/>
            <person name="Patil P.P."/>
            <person name="Chaudhry V."/>
            <person name="Patil P.B."/>
        </authorList>
    </citation>
    <scope>NUCLEOTIDE SEQUENCE [LARGE SCALE GENOMIC DNA]</scope>
    <source>
        <strain evidence="2 3">NS331</strain>
    </source>
</reference>
<feature type="chain" id="PRO_5007547378" evidence="1">
    <location>
        <begin position="31"/>
        <end position="67"/>
    </location>
</feature>
<dbReference type="EMBL" id="LDSL01000024">
    <property type="protein sequence ID" value="KTT26913.1"/>
    <property type="molecule type" value="Genomic_DNA"/>
</dbReference>
<dbReference type="PATRIC" id="fig|433924.3.peg.2337"/>
<sequence length="67" mass="6320">MTTRFAPGARRAAFTLALLLGFAALGTGCASNGTGGGGGSTATGGSGVEVFGTIDAGVSGVRNKSGR</sequence>
<evidence type="ECO:0000256" key="1">
    <source>
        <dbReference type="SAM" id="SignalP"/>
    </source>
</evidence>
<keyword evidence="3" id="KW-1185">Reference proteome</keyword>
<dbReference type="RefSeq" id="WP_058640546.1">
    <property type="nucleotide sequence ID" value="NZ_LDSL01000024.1"/>
</dbReference>
<dbReference type="PROSITE" id="PS51257">
    <property type="entry name" value="PROKAR_LIPOPROTEIN"/>
    <property type="match status" value="1"/>
</dbReference>
<dbReference type="AlphaFoldDB" id="A0A147HAF8"/>
<evidence type="ECO:0000313" key="3">
    <source>
        <dbReference type="Proteomes" id="UP000072741"/>
    </source>
</evidence>
<keyword evidence="1" id="KW-0732">Signal</keyword>
<feature type="signal peptide" evidence="1">
    <location>
        <begin position="1"/>
        <end position="30"/>
    </location>
</feature>
<organism evidence="2 3">
    <name type="scientific">Pseudacidovorax intermedius</name>
    <dbReference type="NCBI Taxonomy" id="433924"/>
    <lineage>
        <taxon>Bacteria</taxon>
        <taxon>Pseudomonadati</taxon>
        <taxon>Pseudomonadota</taxon>
        <taxon>Betaproteobacteria</taxon>
        <taxon>Burkholderiales</taxon>
        <taxon>Comamonadaceae</taxon>
        <taxon>Pseudacidovorax</taxon>
    </lineage>
</organism>
<protein>
    <submittedName>
        <fullName evidence="2">Uncharacterized protein</fullName>
    </submittedName>
</protein>
<comment type="caution">
    <text evidence="2">The sequence shown here is derived from an EMBL/GenBank/DDBJ whole genome shotgun (WGS) entry which is preliminary data.</text>
</comment>
<name>A0A147HAF8_9BURK</name>
<accession>A0A147HAF8</accession>
<dbReference type="Proteomes" id="UP000072741">
    <property type="component" value="Unassembled WGS sequence"/>
</dbReference>
<gene>
    <name evidence="2" type="ORF">NS331_03075</name>
</gene>
<evidence type="ECO:0000313" key="2">
    <source>
        <dbReference type="EMBL" id="KTT26913.1"/>
    </source>
</evidence>